<gene>
    <name evidence="5" type="ORF">VA603_16590</name>
</gene>
<dbReference type="PANTHER" id="PTHR44942:SF4">
    <property type="entry name" value="METHYLTRANSFERASE TYPE 11 DOMAIN-CONTAINING PROTEIN"/>
    <property type="match status" value="1"/>
</dbReference>
<keyword evidence="3 5" id="KW-0808">Transferase</keyword>
<dbReference type="Pfam" id="PF08241">
    <property type="entry name" value="Methyltransf_11"/>
    <property type="match status" value="1"/>
</dbReference>
<accession>A0ABU5V724</accession>
<evidence type="ECO:0000256" key="3">
    <source>
        <dbReference type="ARBA" id="ARBA00022679"/>
    </source>
</evidence>
<sequence>MAHSDSTQRFSNRVADYVRYRPGYPAALLEWLHRDIGIPPSARVADIGAGTGISSHLFLEAGHPVIAVEPNAPMREAARDWLAADYPQLTLVDGTAEATTLADASVDVVAAAQAFHWFDTDAVHREWARILQPGGIALVFWNSRLLDASPFLVGYERLLIEYGTDYTEVAERYQSDAQMREWFGAGLRGIATFPNVQWLDLDGLRGRLLSSSYAPQAGHPRHAAMLQALQQLFNDHAVDGKVAFEYQTRAFAGTLN</sequence>
<evidence type="ECO:0000256" key="2">
    <source>
        <dbReference type="ARBA" id="ARBA00022603"/>
    </source>
</evidence>
<proteinExistence type="inferred from homology"/>
<feature type="domain" description="Methyltransferase type 11" evidence="4">
    <location>
        <begin position="46"/>
        <end position="138"/>
    </location>
</feature>
<dbReference type="InterPro" id="IPR013216">
    <property type="entry name" value="Methyltransf_11"/>
</dbReference>
<dbReference type="Proteomes" id="UP001301653">
    <property type="component" value="Unassembled WGS sequence"/>
</dbReference>
<reference evidence="5 6" key="1">
    <citation type="submission" date="2023-12" db="EMBL/GenBank/DDBJ databases">
        <title>Stenotrophomonas guangdongensis sp. nov., isolated from wilted pepper plants (Capsicum annuum).</title>
        <authorList>
            <person name="Qiu M."/>
            <person name="Li Y."/>
            <person name="Liu Q."/>
            <person name="Zhang X."/>
            <person name="Huang Y."/>
            <person name="Guo R."/>
            <person name="Hu M."/>
            <person name="Zhou J."/>
            <person name="Zhou X."/>
        </authorList>
    </citation>
    <scope>NUCLEOTIDE SEQUENCE [LARGE SCALE GENOMIC DNA]</scope>
    <source>
        <strain evidence="5 6">MH1</strain>
    </source>
</reference>
<comment type="similarity">
    <text evidence="1">Belongs to the methyltransferase superfamily.</text>
</comment>
<dbReference type="SUPFAM" id="SSF53335">
    <property type="entry name" value="S-adenosyl-L-methionine-dependent methyltransferases"/>
    <property type="match status" value="1"/>
</dbReference>
<dbReference type="InterPro" id="IPR051052">
    <property type="entry name" value="Diverse_substrate_MTase"/>
</dbReference>
<comment type="caution">
    <text evidence="5">The sequence shown here is derived from an EMBL/GenBank/DDBJ whole genome shotgun (WGS) entry which is preliminary data.</text>
</comment>
<evidence type="ECO:0000259" key="4">
    <source>
        <dbReference type="Pfam" id="PF08241"/>
    </source>
</evidence>
<dbReference type="Gene3D" id="3.40.50.150">
    <property type="entry name" value="Vaccinia Virus protein VP39"/>
    <property type="match status" value="1"/>
</dbReference>
<dbReference type="RefSeq" id="WP_323439487.1">
    <property type="nucleotide sequence ID" value="NZ_JAYFUH010000249.1"/>
</dbReference>
<keyword evidence="6" id="KW-1185">Reference proteome</keyword>
<evidence type="ECO:0000313" key="5">
    <source>
        <dbReference type="EMBL" id="MEA5669159.1"/>
    </source>
</evidence>
<protein>
    <submittedName>
        <fullName evidence="5">Class I SAM-dependent methyltransferase</fullName>
        <ecNumber evidence="5">2.1.1.-</ecNumber>
    </submittedName>
</protein>
<dbReference type="EMBL" id="JAYFUH010000249">
    <property type="protein sequence ID" value="MEA5669159.1"/>
    <property type="molecule type" value="Genomic_DNA"/>
</dbReference>
<dbReference type="EC" id="2.1.1.-" evidence="5"/>
<name>A0ABU5V724_9GAMM</name>
<dbReference type="InterPro" id="IPR029063">
    <property type="entry name" value="SAM-dependent_MTases_sf"/>
</dbReference>
<dbReference type="GO" id="GO:0032259">
    <property type="term" value="P:methylation"/>
    <property type="evidence" value="ECO:0007669"/>
    <property type="project" value="UniProtKB-KW"/>
</dbReference>
<keyword evidence="2 5" id="KW-0489">Methyltransferase</keyword>
<dbReference type="PANTHER" id="PTHR44942">
    <property type="entry name" value="METHYLTRANSF_11 DOMAIN-CONTAINING PROTEIN"/>
    <property type="match status" value="1"/>
</dbReference>
<dbReference type="CDD" id="cd02440">
    <property type="entry name" value="AdoMet_MTases"/>
    <property type="match status" value="1"/>
</dbReference>
<evidence type="ECO:0000256" key="1">
    <source>
        <dbReference type="ARBA" id="ARBA00008361"/>
    </source>
</evidence>
<organism evidence="5 6">
    <name type="scientific">Stenotrophomonas capsici</name>
    <dbReference type="NCBI Taxonomy" id="3110230"/>
    <lineage>
        <taxon>Bacteria</taxon>
        <taxon>Pseudomonadati</taxon>
        <taxon>Pseudomonadota</taxon>
        <taxon>Gammaproteobacteria</taxon>
        <taxon>Lysobacterales</taxon>
        <taxon>Lysobacteraceae</taxon>
        <taxon>Stenotrophomonas</taxon>
    </lineage>
</organism>
<dbReference type="GO" id="GO:0008168">
    <property type="term" value="F:methyltransferase activity"/>
    <property type="evidence" value="ECO:0007669"/>
    <property type="project" value="UniProtKB-KW"/>
</dbReference>
<evidence type="ECO:0000313" key="6">
    <source>
        <dbReference type="Proteomes" id="UP001301653"/>
    </source>
</evidence>